<evidence type="ECO:0000256" key="5">
    <source>
        <dbReference type="PIRSR" id="PIRSR000097-2"/>
    </source>
</evidence>
<dbReference type="PANTHER" id="PTHR43827">
    <property type="entry name" value="2,5-DIKETO-D-GLUCONIC ACID REDUCTASE"/>
    <property type="match status" value="1"/>
</dbReference>
<dbReference type="RefSeq" id="WP_129522480.1">
    <property type="nucleotide sequence ID" value="NZ_SDPN01000062.1"/>
</dbReference>
<dbReference type="FunFam" id="3.20.20.100:FF:000015">
    <property type="entry name" value="Oxidoreductase, aldo/keto reductase family"/>
    <property type="match status" value="1"/>
</dbReference>
<dbReference type="Proteomes" id="UP000293865">
    <property type="component" value="Unassembled WGS sequence"/>
</dbReference>
<dbReference type="Gene3D" id="3.20.20.100">
    <property type="entry name" value="NADP-dependent oxidoreductase domain"/>
    <property type="match status" value="1"/>
</dbReference>
<dbReference type="InterPro" id="IPR023210">
    <property type="entry name" value="NADP_OxRdtase_dom"/>
</dbReference>
<keyword evidence="9" id="KW-1185">Reference proteome</keyword>
<evidence type="ECO:0000256" key="2">
    <source>
        <dbReference type="ARBA" id="ARBA00022857"/>
    </source>
</evidence>
<name>A0A4Q2KTQ7_9MICO</name>
<accession>A0A4Q2KTQ7</accession>
<evidence type="ECO:0000313" key="8">
    <source>
        <dbReference type="EMBL" id="RXZ67132.1"/>
    </source>
</evidence>
<dbReference type="Pfam" id="PF00248">
    <property type="entry name" value="Aldo_ket_red"/>
    <property type="match status" value="1"/>
</dbReference>
<sequence>MSQPPLPMAPLLPLADGHSIPQLGYGLYKVPPADAARLSLDAIALGYRHLDTAAFYGNEREVGEAMRAAPVPREELFVTSKVWKDDNGYDETLRAFDDSMARLGLESLDLYLIHWPVPSTDRYVETWRALVSLQQEGRVRSIGVANFHPHHLERIVGETGVAPVVNQVELHPWLPQSQLRAFDAAHGIRTEAWSPLARGRVLGTPLLDDLAAKHDRTPAQIVLRWHVQLGNVVIPKASSAARIRENLDVFGFALDAADLAAIATLETGERTGRDPDDD</sequence>
<reference evidence="8 9" key="1">
    <citation type="submission" date="2019-01" db="EMBL/GenBank/DDBJ databases">
        <title>Agromyces.</title>
        <authorList>
            <person name="Li J."/>
        </authorList>
    </citation>
    <scope>NUCLEOTIDE SEQUENCE [LARGE SCALE GENOMIC DNA]</scope>
    <source>
        <strain evidence="8 9">DSM 15934</strain>
    </source>
</reference>
<dbReference type="PRINTS" id="PR00069">
    <property type="entry name" value="ALDKETRDTASE"/>
</dbReference>
<feature type="active site" description="Proton donor" evidence="4">
    <location>
        <position position="56"/>
    </location>
</feature>
<evidence type="ECO:0000256" key="1">
    <source>
        <dbReference type="ARBA" id="ARBA00007905"/>
    </source>
</evidence>
<comment type="similarity">
    <text evidence="1">Belongs to the aldo/keto reductase family.</text>
</comment>
<keyword evidence="2" id="KW-0521">NADP</keyword>
<dbReference type="InterPro" id="IPR036812">
    <property type="entry name" value="NAD(P)_OxRdtase_dom_sf"/>
</dbReference>
<comment type="caution">
    <text evidence="8">The sequence shown here is derived from an EMBL/GenBank/DDBJ whole genome shotgun (WGS) entry which is preliminary data.</text>
</comment>
<dbReference type="OrthoDB" id="9804790at2"/>
<dbReference type="PROSITE" id="PS00798">
    <property type="entry name" value="ALDOKETO_REDUCTASE_1"/>
    <property type="match status" value="1"/>
</dbReference>
<organism evidence="8 9">
    <name type="scientific">Agromyces albus</name>
    <dbReference type="NCBI Taxonomy" id="205332"/>
    <lineage>
        <taxon>Bacteria</taxon>
        <taxon>Bacillati</taxon>
        <taxon>Actinomycetota</taxon>
        <taxon>Actinomycetes</taxon>
        <taxon>Micrococcales</taxon>
        <taxon>Microbacteriaceae</taxon>
        <taxon>Agromyces</taxon>
    </lineage>
</organism>
<dbReference type="GO" id="GO:0016616">
    <property type="term" value="F:oxidoreductase activity, acting on the CH-OH group of donors, NAD or NADP as acceptor"/>
    <property type="evidence" value="ECO:0007669"/>
    <property type="project" value="UniProtKB-ARBA"/>
</dbReference>
<dbReference type="PIRSF" id="PIRSF000097">
    <property type="entry name" value="AKR"/>
    <property type="match status" value="1"/>
</dbReference>
<dbReference type="AlphaFoldDB" id="A0A4Q2KTQ7"/>
<evidence type="ECO:0000313" key="9">
    <source>
        <dbReference type="Proteomes" id="UP000293865"/>
    </source>
</evidence>
<evidence type="ECO:0000259" key="7">
    <source>
        <dbReference type="Pfam" id="PF00248"/>
    </source>
</evidence>
<dbReference type="PANTHER" id="PTHR43827:SF3">
    <property type="entry name" value="NADP-DEPENDENT OXIDOREDUCTASE DOMAIN-CONTAINING PROTEIN"/>
    <property type="match status" value="1"/>
</dbReference>
<dbReference type="SUPFAM" id="SSF51430">
    <property type="entry name" value="NAD(P)-linked oxidoreductase"/>
    <property type="match status" value="1"/>
</dbReference>
<evidence type="ECO:0000256" key="3">
    <source>
        <dbReference type="ARBA" id="ARBA00023002"/>
    </source>
</evidence>
<evidence type="ECO:0000256" key="6">
    <source>
        <dbReference type="PIRSR" id="PIRSR000097-3"/>
    </source>
</evidence>
<gene>
    <name evidence="8" type="ORF">ESP51_19145</name>
</gene>
<feature type="site" description="Lowers pKa of active site Tyr" evidence="6">
    <location>
        <position position="81"/>
    </location>
</feature>
<dbReference type="EMBL" id="SDPN01000062">
    <property type="protein sequence ID" value="RXZ67132.1"/>
    <property type="molecule type" value="Genomic_DNA"/>
</dbReference>
<keyword evidence="3" id="KW-0560">Oxidoreductase</keyword>
<evidence type="ECO:0000256" key="4">
    <source>
        <dbReference type="PIRSR" id="PIRSR000097-1"/>
    </source>
</evidence>
<feature type="domain" description="NADP-dependent oxidoreductase" evidence="7">
    <location>
        <begin position="29"/>
        <end position="264"/>
    </location>
</feature>
<dbReference type="InterPro" id="IPR020471">
    <property type="entry name" value="AKR"/>
</dbReference>
<dbReference type="InterPro" id="IPR018170">
    <property type="entry name" value="Aldo/ket_reductase_CS"/>
</dbReference>
<proteinExistence type="inferred from homology"/>
<protein>
    <submittedName>
        <fullName evidence="8">Aldo/keto reductase</fullName>
    </submittedName>
</protein>
<feature type="binding site" evidence="5">
    <location>
        <position position="114"/>
    </location>
    <ligand>
        <name>substrate</name>
    </ligand>
</feature>